<keyword evidence="6 8" id="KW-1133">Transmembrane helix</keyword>
<proteinExistence type="inferred from homology"/>
<dbReference type="AlphaFoldDB" id="A0A0D5NL05"/>
<evidence type="ECO:0000256" key="3">
    <source>
        <dbReference type="ARBA" id="ARBA00022448"/>
    </source>
</evidence>
<dbReference type="OrthoDB" id="554695at2"/>
<organism evidence="9 10">
    <name type="scientific">Paenibacillus beijingensis</name>
    <dbReference type="NCBI Taxonomy" id="1126833"/>
    <lineage>
        <taxon>Bacteria</taxon>
        <taxon>Bacillati</taxon>
        <taxon>Bacillota</taxon>
        <taxon>Bacilli</taxon>
        <taxon>Bacillales</taxon>
        <taxon>Paenibacillaceae</taxon>
        <taxon>Paenibacillus</taxon>
    </lineage>
</organism>
<dbReference type="PANTHER" id="PTHR30269">
    <property type="entry name" value="TRANSMEMBRANE PROTEIN YFCA"/>
    <property type="match status" value="1"/>
</dbReference>
<evidence type="ECO:0000256" key="4">
    <source>
        <dbReference type="ARBA" id="ARBA00022475"/>
    </source>
</evidence>
<name>A0A0D5NL05_9BACL</name>
<dbReference type="InterPro" id="IPR052017">
    <property type="entry name" value="TSUP"/>
</dbReference>
<evidence type="ECO:0000256" key="6">
    <source>
        <dbReference type="ARBA" id="ARBA00022989"/>
    </source>
</evidence>
<keyword evidence="4 8" id="KW-1003">Cell membrane</keyword>
<dbReference type="InterPro" id="IPR002781">
    <property type="entry name" value="TM_pro_TauE-like"/>
</dbReference>
<comment type="similarity">
    <text evidence="2 8">Belongs to the 4-toluene sulfonate uptake permease (TSUP) (TC 2.A.102) family.</text>
</comment>
<dbReference type="HOGENOM" id="CLU_045498_2_2_9"/>
<dbReference type="Proteomes" id="UP000032633">
    <property type="component" value="Chromosome"/>
</dbReference>
<dbReference type="EMBL" id="CP011058">
    <property type="protein sequence ID" value="AJY76034.1"/>
    <property type="molecule type" value="Genomic_DNA"/>
</dbReference>
<feature type="transmembrane region" description="Helical" evidence="8">
    <location>
        <begin position="102"/>
        <end position="120"/>
    </location>
</feature>
<dbReference type="RefSeq" id="WP_045671462.1">
    <property type="nucleotide sequence ID" value="NZ_CP011058.1"/>
</dbReference>
<evidence type="ECO:0000313" key="9">
    <source>
        <dbReference type="EMBL" id="AJY76034.1"/>
    </source>
</evidence>
<reference evidence="9 10" key="1">
    <citation type="journal article" date="2015" name="J. Biotechnol.">
        <title>Complete genome sequence of Paenibacillus beijingensis 7188(T) (=DSM 24997(T)), a novel rhizobacterium from jujube garden soil.</title>
        <authorList>
            <person name="Kwak Y."/>
            <person name="Shin J.H."/>
        </authorList>
    </citation>
    <scope>NUCLEOTIDE SEQUENCE [LARGE SCALE GENOMIC DNA]</scope>
    <source>
        <strain evidence="9 10">DSM 24997</strain>
    </source>
</reference>
<feature type="transmembrane region" description="Helical" evidence="8">
    <location>
        <begin position="9"/>
        <end position="34"/>
    </location>
</feature>
<dbReference type="GO" id="GO:0005886">
    <property type="term" value="C:plasma membrane"/>
    <property type="evidence" value="ECO:0007669"/>
    <property type="project" value="UniProtKB-SubCell"/>
</dbReference>
<sequence>MEHLSIEMLLFIIAGGFVAAFVDAVVGGGGMIAVPVLLMTGMPADVVLGTNKLAGTMGSLTSTVTFMRSGKVDFKSVKWLFPLSLLGAVSGTLVLRHIPSDFLKPLVVVMLIGITVYTIFRKSWGSSSTFRSYSAKSAWLIAITALGFGFYDGFFGPGTGSFLIFAFLMLGLDFVKAAGNAKVLNFGSNIASLATFMLLGTINYEIGLPMGAAMIAGSMCGSKVAIRKGAAYVRPLFIIVCVSLIGKQVWELVSK</sequence>
<feature type="transmembrane region" description="Helical" evidence="8">
    <location>
        <begin position="79"/>
        <end position="96"/>
    </location>
</feature>
<keyword evidence="10" id="KW-1185">Reference proteome</keyword>
<evidence type="ECO:0000256" key="7">
    <source>
        <dbReference type="ARBA" id="ARBA00023136"/>
    </source>
</evidence>
<gene>
    <name evidence="9" type="ORF">VN24_17575</name>
</gene>
<dbReference type="KEGG" id="pbj:VN24_17575"/>
<evidence type="ECO:0000256" key="1">
    <source>
        <dbReference type="ARBA" id="ARBA00004651"/>
    </source>
</evidence>
<protein>
    <recommendedName>
        <fullName evidence="8">Probable membrane transporter protein</fullName>
    </recommendedName>
</protein>
<accession>A0A0D5NL05</accession>
<dbReference type="PANTHER" id="PTHR30269:SF0">
    <property type="entry name" value="MEMBRANE TRANSPORTER PROTEIN YFCA-RELATED"/>
    <property type="match status" value="1"/>
</dbReference>
<keyword evidence="3" id="KW-0813">Transport</keyword>
<dbReference type="Pfam" id="PF01925">
    <property type="entry name" value="TauE"/>
    <property type="match status" value="1"/>
</dbReference>
<feature type="transmembrane region" description="Helical" evidence="8">
    <location>
        <begin position="182"/>
        <end position="200"/>
    </location>
</feature>
<feature type="transmembrane region" description="Helical" evidence="8">
    <location>
        <begin position="232"/>
        <end position="250"/>
    </location>
</feature>
<feature type="transmembrane region" description="Helical" evidence="8">
    <location>
        <begin position="132"/>
        <end position="151"/>
    </location>
</feature>
<evidence type="ECO:0000256" key="8">
    <source>
        <dbReference type="RuleBase" id="RU363041"/>
    </source>
</evidence>
<comment type="subcellular location">
    <subcellularLocation>
        <location evidence="1 8">Cell membrane</location>
        <topology evidence="1 8">Multi-pass membrane protein</topology>
    </subcellularLocation>
</comment>
<evidence type="ECO:0000256" key="2">
    <source>
        <dbReference type="ARBA" id="ARBA00009142"/>
    </source>
</evidence>
<dbReference type="PATRIC" id="fig|1126833.4.peg.3857"/>
<keyword evidence="7 8" id="KW-0472">Membrane</keyword>
<evidence type="ECO:0000313" key="10">
    <source>
        <dbReference type="Proteomes" id="UP000032633"/>
    </source>
</evidence>
<evidence type="ECO:0000256" key="5">
    <source>
        <dbReference type="ARBA" id="ARBA00022692"/>
    </source>
</evidence>
<keyword evidence="5 8" id="KW-0812">Transmembrane</keyword>
<reference evidence="10" key="2">
    <citation type="submission" date="2015-03" db="EMBL/GenBank/DDBJ databases">
        <title>Genome sequence of Paenibacillus beijingensis strain DSM 24997T.</title>
        <authorList>
            <person name="Kwak Y."/>
            <person name="Shin J.-H."/>
        </authorList>
    </citation>
    <scope>NUCLEOTIDE SEQUENCE [LARGE SCALE GENOMIC DNA]</scope>
    <source>
        <strain evidence="10">DSM 24997</strain>
    </source>
</reference>